<keyword evidence="3 11" id="KW-0813">Transport</keyword>
<dbReference type="AlphaFoldDB" id="G5IBV9"/>
<dbReference type="Pfam" id="PF00119">
    <property type="entry name" value="ATP-synt_A"/>
    <property type="match status" value="1"/>
</dbReference>
<keyword evidence="11" id="KW-1003">Cell membrane</keyword>
<keyword evidence="14" id="KW-1185">Reference proteome</keyword>
<evidence type="ECO:0000313" key="13">
    <source>
        <dbReference type="EMBL" id="EHI60877.1"/>
    </source>
</evidence>
<evidence type="ECO:0000256" key="9">
    <source>
        <dbReference type="ARBA" id="ARBA00023136"/>
    </source>
</evidence>
<keyword evidence="9 11" id="KW-0472">Membrane</keyword>
<dbReference type="GO" id="GO:0005886">
    <property type="term" value="C:plasma membrane"/>
    <property type="evidence" value="ECO:0007669"/>
    <property type="project" value="UniProtKB-SubCell"/>
</dbReference>
<proteinExistence type="inferred from homology"/>
<keyword evidence="10 11" id="KW-0066">ATP synthesis</keyword>
<gene>
    <name evidence="11" type="primary">atpB</name>
    <name evidence="13" type="ORF">HMPREF9473_00942</name>
</gene>
<feature type="transmembrane region" description="Helical" evidence="11">
    <location>
        <begin position="87"/>
        <end position="109"/>
    </location>
</feature>
<evidence type="ECO:0000256" key="5">
    <source>
        <dbReference type="ARBA" id="ARBA00022692"/>
    </source>
</evidence>
<feature type="transmembrane region" description="Helical" evidence="11">
    <location>
        <begin position="201"/>
        <end position="223"/>
    </location>
</feature>
<dbReference type="GO" id="GO:0046933">
    <property type="term" value="F:proton-transporting ATP synthase activity, rotational mechanism"/>
    <property type="evidence" value="ECO:0007669"/>
    <property type="project" value="UniProtKB-UniRule"/>
</dbReference>
<keyword evidence="4 11" id="KW-0138">CF(0)</keyword>
<feature type="transmembrane region" description="Helical" evidence="11">
    <location>
        <begin position="33"/>
        <end position="51"/>
    </location>
</feature>
<dbReference type="CDD" id="cd00310">
    <property type="entry name" value="ATP-synt_Fo_a_6"/>
    <property type="match status" value="1"/>
</dbReference>
<dbReference type="GO" id="GO:0045259">
    <property type="term" value="C:proton-transporting ATP synthase complex"/>
    <property type="evidence" value="ECO:0007669"/>
    <property type="project" value="UniProtKB-KW"/>
</dbReference>
<comment type="similarity">
    <text evidence="2 11 12">Belongs to the ATPase A chain family.</text>
</comment>
<dbReference type="InterPro" id="IPR035908">
    <property type="entry name" value="F0_ATP_A_sf"/>
</dbReference>
<keyword evidence="6 11" id="KW-0375">Hydrogen ion transport</keyword>
<evidence type="ECO:0000256" key="10">
    <source>
        <dbReference type="ARBA" id="ARBA00023310"/>
    </source>
</evidence>
<dbReference type="Gene3D" id="1.20.120.220">
    <property type="entry name" value="ATP synthase, F0 complex, subunit A"/>
    <property type="match status" value="1"/>
</dbReference>
<dbReference type="EMBL" id="ADLN01000009">
    <property type="protein sequence ID" value="EHI60877.1"/>
    <property type="molecule type" value="Genomic_DNA"/>
</dbReference>
<name>G5IBV9_9FIRM</name>
<comment type="function">
    <text evidence="11 12">Key component of the proton channel; it plays a direct role in the translocation of protons across the membrane.</text>
</comment>
<evidence type="ECO:0000256" key="11">
    <source>
        <dbReference type="HAMAP-Rule" id="MF_01393"/>
    </source>
</evidence>
<dbReference type="PANTHER" id="PTHR42823:SF3">
    <property type="entry name" value="ATP SYNTHASE SUBUNIT A, CHLOROPLASTIC"/>
    <property type="match status" value="1"/>
</dbReference>
<dbReference type="PANTHER" id="PTHR42823">
    <property type="entry name" value="ATP SYNTHASE SUBUNIT A, CHLOROPLASTIC"/>
    <property type="match status" value="1"/>
</dbReference>
<feature type="transmembrane region" description="Helical" evidence="11">
    <location>
        <begin position="116"/>
        <end position="135"/>
    </location>
</feature>
<dbReference type="GO" id="GO:0042777">
    <property type="term" value="P:proton motive force-driven plasma membrane ATP synthesis"/>
    <property type="evidence" value="ECO:0007669"/>
    <property type="project" value="TreeGrafter"/>
</dbReference>
<evidence type="ECO:0000256" key="3">
    <source>
        <dbReference type="ARBA" id="ARBA00022448"/>
    </source>
</evidence>
<dbReference type="OrthoDB" id="9789241at2"/>
<dbReference type="RefSeq" id="WP_006778928.1">
    <property type="nucleotide sequence ID" value="NZ_CP040506.1"/>
</dbReference>
<evidence type="ECO:0000256" key="4">
    <source>
        <dbReference type="ARBA" id="ARBA00022547"/>
    </source>
</evidence>
<sequence>MDGLVEALMEELNCNVVFTIPLFGGIDVMESVVVTWIIMGILMAASLLLVRGLKVRRIGKKQAALESAVAFIYQFFEDLLGKDGTAYIPYLITVVVYIGVANMIGLLGFKSPTKDLNVTATLAIMSIVLVEAAGIRKKGIKGWLKSFTEPIAIITPINILELVIRPLSLCMRLFGNVLGAIVVMALIKYLVPLVIPLPFSFYFDIFDGVIQAYVFVFLTSLYIKEAIETE</sequence>
<evidence type="ECO:0000256" key="12">
    <source>
        <dbReference type="RuleBase" id="RU000483"/>
    </source>
</evidence>
<evidence type="ECO:0000313" key="14">
    <source>
        <dbReference type="Proteomes" id="UP000005384"/>
    </source>
</evidence>
<dbReference type="InterPro" id="IPR045082">
    <property type="entry name" value="ATP_syn_F0_a_bact/chloroplast"/>
</dbReference>
<dbReference type="NCBIfam" id="NF004486">
    <property type="entry name" value="PRK05815.3-4"/>
    <property type="match status" value="1"/>
</dbReference>
<keyword evidence="8 11" id="KW-0406">Ion transport</keyword>
<keyword evidence="7 11" id="KW-1133">Transmembrane helix</keyword>
<organism evidence="13 14">
    <name type="scientific">Hungatella hathewayi WAL-18680</name>
    <dbReference type="NCBI Taxonomy" id="742737"/>
    <lineage>
        <taxon>Bacteria</taxon>
        <taxon>Bacillati</taxon>
        <taxon>Bacillota</taxon>
        <taxon>Clostridia</taxon>
        <taxon>Lachnospirales</taxon>
        <taxon>Lachnospiraceae</taxon>
        <taxon>Hungatella</taxon>
    </lineage>
</organism>
<protein>
    <recommendedName>
        <fullName evidence="11 12">ATP synthase subunit a</fullName>
    </recommendedName>
    <alternativeName>
        <fullName evidence="11">ATP synthase F0 sector subunit a</fullName>
    </alternativeName>
    <alternativeName>
        <fullName evidence="11">F-ATPase subunit 6</fullName>
    </alternativeName>
</protein>
<comment type="caution">
    <text evidence="13">The sequence shown here is derived from an EMBL/GenBank/DDBJ whole genome shotgun (WGS) entry which is preliminary data.</text>
</comment>
<dbReference type="SUPFAM" id="SSF81336">
    <property type="entry name" value="F1F0 ATP synthase subunit A"/>
    <property type="match status" value="1"/>
</dbReference>
<accession>G5IBV9</accession>
<evidence type="ECO:0000256" key="2">
    <source>
        <dbReference type="ARBA" id="ARBA00006810"/>
    </source>
</evidence>
<keyword evidence="5 11" id="KW-0812">Transmembrane</keyword>
<dbReference type="NCBIfam" id="TIGR01131">
    <property type="entry name" value="ATP_synt_6_or_A"/>
    <property type="match status" value="1"/>
</dbReference>
<dbReference type="Proteomes" id="UP000005384">
    <property type="component" value="Unassembled WGS sequence"/>
</dbReference>
<evidence type="ECO:0000256" key="8">
    <source>
        <dbReference type="ARBA" id="ARBA00023065"/>
    </source>
</evidence>
<evidence type="ECO:0000256" key="7">
    <source>
        <dbReference type="ARBA" id="ARBA00022989"/>
    </source>
</evidence>
<dbReference type="InterPro" id="IPR000568">
    <property type="entry name" value="ATP_synth_F0_asu"/>
</dbReference>
<dbReference type="HAMAP" id="MF_01393">
    <property type="entry name" value="ATP_synth_a_bact"/>
    <property type="match status" value="1"/>
</dbReference>
<feature type="transmembrane region" description="Helical" evidence="11">
    <location>
        <begin position="173"/>
        <end position="195"/>
    </location>
</feature>
<dbReference type="PRINTS" id="PR00123">
    <property type="entry name" value="ATPASEA"/>
</dbReference>
<reference evidence="13 14" key="1">
    <citation type="submission" date="2011-08" db="EMBL/GenBank/DDBJ databases">
        <title>The Genome Sequence of Clostridium hathewayi WAL-18680.</title>
        <authorList>
            <consortium name="The Broad Institute Genome Sequencing Platform"/>
            <person name="Earl A."/>
            <person name="Ward D."/>
            <person name="Feldgarden M."/>
            <person name="Gevers D."/>
            <person name="Finegold S.M."/>
            <person name="Summanen P.H."/>
            <person name="Molitoris D.R."/>
            <person name="Song M."/>
            <person name="Daigneault M."/>
            <person name="Allen-Vercoe E."/>
            <person name="Young S.K."/>
            <person name="Zeng Q."/>
            <person name="Gargeya S."/>
            <person name="Fitzgerald M."/>
            <person name="Haas B."/>
            <person name="Abouelleil A."/>
            <person name="Alvarado L."/>
            <person name="Arachchi H.M."/>
            <person name="Berlin A."/>
            <person name="Brown A."/>
            <person name="Chapman S.B."/>
            <person name="Chen Z."/>
            <person name="Dunbar C."/>
            <person name="Freedman E."/>
            <person name="Gearin G."/>
            <person name="Gellesch M."/>
            <person name="Goldberg J."/>
            <person name="Griggs A."/>
            <person name="Gujja S."/>
            <person name="Heiman D."/>
            <person name="Howarth C."/>
            <person name="Larson L."/>
            <person name="Lui A."/>
            <person name="MacDonald P.J.P."/>
            <person name="Montmayeur A."/>
            <person name="Murphy C."/>
            <person name="Neiman D."/>
            <person name="Pearson M."/>
            <person name="Priest M."/>
            <person name="Roberts A."/>
            <person name="Saif S."/>
            <person name="Shea T."/>
            <person name="Shenoy N."/>
            <person name="Sisk P."/>
            <person name="Stolte C."/>
            <person name="Sykes S."/>
            <person name="Wortman J."/>
            <person name="Nusbaum C."/>
            <person name="Birren B."/>
        </authorList>
    </citation>
    <scope>NUCLEOTIDE SEQUENCE [LARGE SCALE GENOMIC DNA]</scope>
    <source>
        <strain evidence="13 14">WAL-18680</strain>
    </source>
</reference>
<evidence type="ECO:0000256" key="1">
    <source>
        <dbReference type="ARBA" id="ARBA00004141"/>
    </source>
</evidence>
<evidence type="ECO:0000256" key="6">
    <source>
        <dbReference type="ARBA" id="ARBA00022781"/>
    </source>
</evidence>
<comment type="subcellular location">
    <subcellularLocation>
        <location evidence="11 12">Cell membrane</location>
        <topology evidence="11 12">Multi-pass membrane protein</topology>
    </subcellularLocation>
    <subcellularLocation>
        <location evidence="1">Membrane</location>
        <topology evidence="1">Multi-pass membrane protein</topology>
    </subcellularLocation>
</comment>
<dbReference type="HOGENOM" id="CLU_041018_2_0_9"/>
<dbReference type="PATRIC" id="fig|742737.3.peg.941"/>